<keyword evidence="2" id="KW-1185">Reference proteome</keyword>
<dbReference type="InParanoid" id="G4MN36"/>
<reference key="2">
    <citation type="submission" date="2011-05" db="EMBL/GenBank/DDBJ databases">
        <title>The Genome Sequence of Magnaporthe oryzae 70-15.</title>
        <authorList>
            <consortium name="The Broad Institute Genome Sequencing Platform"/>
            <person name="Ma L.-J."/>
            <person name="Dead R."/>
            <person name="Young S.K."/>
            <person name="Zeng Q."/>
            <person name="Gargeya S."/>
            <person name="Fitzgerald M."/>
            <person name="Haas B."/>
            <person name="Abouelleil A."/>
            <person name="Alvarado L."/>
            <person name="Arachchi H.M."/>
            <person name="Berlin A."/>
            <person name="Brown A."/>
            <person name="Chapman S.B."/>
            <person name="Chen Z."/>
            <person name="Dunbar C."/>
            <person name="Freedman E."/>
            <person name="Gearin G."/>
            <person name="Gellesch M."/>
            <person name="Goldberg J."/>
            <person name="Griggs A."/>
            <person name="Gujja S."/>
            <person name="Heiman D."/>
            <person name="Howarth C."/>
            <person name="Larson L."/>
            <person name="Lui A."/>
            <person name="MacDonald P.J.P."/>
            <person name="Mehta T."/>
            <person name="Montmayeur A."/>
            <person name="Murphy C."/>
            <person name="Neiman D."/>
            <person name="Pearson M."/>
            <person name="Priest M."/>
            <person name="Roberts A."/>
            <person name="Saif S."/>
            <person name="Shea T."/>
            <person name="Shenoy N."/>
            <person name="Sisk P."/>
            <person name="Stolte C."/>
            <person name="Sykes S."/>
            <person name="Yandava C."/>
            <person name="Wortman J."/>
            <person name="Nusbaum C."/>
            <person name="Birren B."/>
        </authorList>
    </citation>
    <scope>NUCLEOTIDE SEQUENCE</scope>
    <source>
        <strain>70-15</strain>
    </source>
</reference>
<dbReference type="KEGG" id="mgr:MGG_16412"/>
<proteinExistence type="predicted"/>
<dbReference type="AlphaFoldDB" id="G4MN36"/>
<sequence>MHRPGRRPRRLARRRRCSGGEFAARAVGFHGQADTTCQPTPLIVRMELVEVC</sequence>
<gene>
    <name evidence="1" type="ORF">MGG_16412</name>
</gene>
<protein>
    <submittedName>
        <fullName evidence="1">Uncharacterized protein</fullName>
    </submittedName>
</protein>
<evidence type="ECO:0000313" key="2">
    <source>
        <dbReference type="Proteomes" id="UP000009058"/>
    </source>
</evidence>
<organism evidence="1 2">
    <name type="scientific">Pyricularia oryzae (strain 70-15 / ATCC MYA-4617 / FGSC 8958)</name>
    <name type="common">Rice blast fungus</name>
    <name type="synonym">Magnaporthe oryzae</name>
    <dbReference type="NCBI Taxonomy" id="242507"/>
    <lineage>
        <taxon>Eukaryota</taxon>
        <taxon>Fungi</taxon>
        <taxon>Dikarya</taxon>
        <taxon>Ascomycota</taxon>
        <taxon>Pezizomycotina</taxon>
        <taxon>Sordariomycetes</taxon>
        <taxon>Sordariomycetidae</taxon>
        <taxon>Magnaporthales</taxon>
        <taxon>Pyriculariaceae</taxon>
        <taxon>Pyricularia</taxon>
    </lineage>
</organism>
<dbReference type="GeneID" id="12986345"/>
<dbReference type="RefSeq" id="XP_003710462.1">
    <property type="nucleotide sequence ID" value="XM_003710414.1"/>
</dbReference>
<dbReference type="EMBL" id="CM001231">
    <property type="protein sequence ID" value="EHA57850.1"/>
    <property type="molecule type" value="Genomic_DNA"/>
</dbReference>
<dbReference type="Proteomes" id="UP000009058">
    <property type="component" value="Chromosome 1"/>
</dbReference>
<dbReference type="VEuPathDB" id="FungiDB:MGG_16412"/>
<dbReference type="HOGENOM" id="CLU_3087702_0_0_1"/>
<evidence type="ECO:0000313" key="1">
    <source>
        <dbReference type="EMBL" id="EHA57850.1"/>
    </source>
</evidence>
<name>G4MN36_PYRO7</name>
<reference evidence="1 2" key="1">
    <citation type="journal article" date="2005" name="Nature">
        <title>The genome sequence of the rice blast fungus Magnaporthe grisea.</title>
        <authorList>
            <person name="Dean R.A."/>
            <person name="Talbot N.J."/>
            <person name="Ebbole D.J."/>
            <person name="Farman M.L."/>
            <person name="Mitchell T.K."/>
            <person name="Orbach M.J."/>
            <person name="Thon M."/>
            <person name="Kulkarni R."/>
            <person name="Xu J.R."/>
            <person name="Pan H."/>
            <person name="Read N.D."/>
            <person name="Lee Y.H."/>
            <person name="Carbone I."/>
            <person name="Brown D."/>
            <person name="Oh Y.Y."/>
            <person name="Donofrio N."/>
            <person name="Jeong J.S."/>
            <person name="Soanes D.M."/>
            <person name="Djonovic S."/>
            <person name="Kolomiets E."/>
            <person name="Rehmeyer C."/>
            <person name="Li W."/>
            <person name="Harding M."/>
            <person name="Kim S."/>
            <person name="Lebrun M.H."/>
            <person name="Bohnert H."/>
            <person name="Coughlan S."/>
            <person name="Butler J."/>
            <person name="Calvo S."/>
            <person name="Ma L.J."/>
            <person name="Nicol R."/>
            <person name="Purcell S."/>
            <person name="Nusbaum C."/>
            <person name="Galagan J.E."/>
            <person name="Birren B.W."/>
        </authorList>
    </citation>
    <scope>NUCLEOTIDE SEQUENCE [LARGE SCALE GENOMIC DNA]</scope>
    <source>
        <strain evidence="2">70-15 / ATCC MYA-4617 / FGSC 8958</strain>
    </source>
</reference>
<accession>G4MN36</accession>